<evidence type="ECO:0000313" key="2">
    <source>
        <dbReference type="Proteomes" id="UP000831113"/>
    </source>
</evidence>
<gene>
    <name evidence="1" type="ORF">MTX78_20365</name>
</gene>
<organism evidence="1 2">
    <name type="scientific">Hymenobacter tibetensis</name>
    <dbReference type="NCBI Taxonomy" id="497967"/>
    <lineage>
        <taxon>Bacteria</taxon>
        <taxon>Pseudomonadati</taxon>
        <taxon>Bacteroidota</taxon>
        <taxon>Cytophagia</taxon>
        <taxon>Cytophagales</taxon>
        <taxon>Hymenobacteraceae</taxon>
        <taxon>Hymenobacter</taxon>
    </lineage>
</organism>
<accession>A0ABY4CWK1</accession>
<proteinExistence type="predicted"/>
<dbReference type="RefSeq" id="WP_243797852.1">
    <property type="nucleotide sequence ID" value="NZ_CP094669.1"/>
</dbReference>
<dbReference type="PROSITE" id="PS51257">
    <property type="entry name" value="PROKAR_LIPOPROTEIN"/>
    <property type="match status" value="1"/>
</dbReference>
<protein>
    <recommendedName>
        <fullName evidence="3">Lipoprotein</fullName>
    </recommendedName>
</protein>
<evidence type="ECO:0000313" key="1">
    <source>
        <dbReference type="EMBL" id="UOG74461.1"/>
    </source>
</evidence>
<dbReference type="Proteomes" id="UP000831113">
    <property type="component" value="Chromosome"/>
</dbReference>
<dbReference type="EMBL" id="CP094669">
    <property type="protein sequence ID" value="UOG74461.1"/>
    <property type="molecule type" value="Genomic_DNA"/>
</dbReference>
<evidence type="ECO:0008006" key="3">
    <source>
        <dbReference type="Google" id="ProtNLM"/>
    </source>
</evidence>
<sequence>MKSFTTAILLSAAMLFSGCDDDDTAPGGSAIENFSKAIMVSEGGAPPYILGEVRVGETLYRGTQASFQVSGKLQSGPVISLSFQQSSRTTTGTDKTDVVAARINTTTNATQASGTTLRDPKTNTVTGTFSSTFPNGLTVDGTITNLQLQ</sequence>
<name>A0ABY4CWK1_9BACT</name>
<reference evidence="1 2" key="1">
    <citation type="submission" date="2022-03" db="EMBL/GenBank/DDBJ databases">
        <title>Hymenobactersp. isolated from the air.</title>
        <authorList>
            <person name="Won M."/>
            <person name="Kwon S.-W."/>
        </authorList>
    </citation>
    <scope>NUCLEOTIDE SEQUENCE [LARGE SCALE GENOMIC DNA]</scope>
    <source>
        <strain evidence="1 2">KACC 21982</strain>
    </source>
</reference>
<keyword evidence="2" id="KW-1185">Reference proteome</keyword>